<accession>A0A177AR67</accession>
<proteinExistence type="predicted"/>
<dbReference type="Proteomes" id="UP000078046">
    <property type="component" value="Unassembled WGS sequence"/>
</dbReference>
<name>A0A177AR67_9BILA</name>
<gene>
    <name evidence="1" type="ORF">A3Q56_08393</name>
</gene>
<sequence length="72" mass="8561">MTCCQLDFDFGHYFDYDLNLNKIPSRKDVLRRILCLKQSKKVFVFRIISGELSEIYIKTGLNIIGRKRMEDN</sequence>
<keyword evidence="2" id="KW-1185">Reference proteome</keyword>
<dbReference type="AlphaFoldDB" id="A0A177AR67"/>
<reference evidence="1 2" key="1">
    <citation type="submission" date="2016-04" db="EMBL/GenBank/DDBJ databases">
        <title>The genome of Intoshia linei affirms orthonectids as highly simplified spiralians.</title>
        <authorList>
            <person name="Mikhailov K.V."/>
            <person name="Slusarev G.S."/>
            <person name="Nikitin M.A."/>
            <person name="Logacheva M.D."/>
            <person name="Penin A."/>
            <person name="Aleoshin V."/>
            <person name="Panchin Y.V."/>
        </authorList>
    </citation>
    <scope>NUCLEOTIDE SEQUENCE [LARGE SCALE GENOMIC DNA]</scope>
    <source>
        <strain evidence="1">Intl2013</strain>
        <tissue evidence="1">Whole animal</tissue>
    </source>
</reference>
<evidence type="ECO:0000313" key="1">
    <source>
        <dbReference type="EMBL" id="OAF63891.1"/>
    </source>
</evidence>
<organism evidence="1 2">
    <name type="scientific">Intoshia linei</name>
    <dbReference type="NCBI Taxonomy" id="1819745"/>
    <lineage>
        <taxon>Eukaryota</taxon>
        <taxon>Metazoa</taxon>
        <taxon>Spiralia</taxon>
        <taxon>Lophotrochozoa</taxon>
        <taxon>Mesozoa</taxon>
        <taxon>Orthonectida</taxon>
        <taxon>Rhopaluridae</taxon>
        <taxon>Intoshia</taxon>
    </lineage>
</organism>
<dbReference type="EMBL" id="LWCA01002405">
    <property type="protein sequence ID" value="OAF63891.1"/>
    <property type="molecule type" value="Genomic_DNA"/>
</dbReference>
<protein>
    <submittedName>
        <fullName evidence="1">Uncharacterized protein</fullName>
    </submittedName>
</protein>
<dbReference type="OrthoDB" id="8120898at2759"/>
<evidence type="ECO:0000313" key="2">
    <source>
        <dbReference type="Proteomes" id="UP000078046"/>
    </source>
</evidence>
<comment type="caution">
    <text evidence="1">The sequence shown here is derived from an EMBL/GenBank/DDBJ whole genome shotgun (WGS) entry which is preliminary data.</text>
</comment>